<evidence type="ECO:0000259" key="5">
    <source>
        <dbReference type="Pfam" id="PF04542"/>
    </source>
</evidence>
<dbReference type="SUPFAM" id="SSF88659">
    <property type="entry name" value="Sigma3 and sigma4 domains of RNA polymerase sigma factors"/>
    <property type="match status" value="1"/>
</dbReference>
<dbReference type="RefSeq" id="WP_354614705.1">
    <property type="nucleotide sequence ID" value="NZ_JBEXAE010000002.1"/>
</dbReference>
<dbReference type="EMBL" id="JBEXAE010000002">
    <property type="protein sequence ID" value="MET6990315.1"/>
    <property type="molecule type" value="Genomic_DNA"/>
</dbReference>
<dbReference type="Pfam" id="PF08281">
    <property type="entry name" value="Sigma70_r4_2"/>
    <property type="match status" value="1"/>
</dbReference>
<evidence type="ECO:0000256" key="4">
    <source>
        <dbReference type="ARBA" id="ARBA00023163"/>
    </source>
</evidence>
<name>A0ABV2SV01_9FLAO</name>
<dbReference type="InterPro" id="IPR013324">
    <property type="entry name" value="RNA_pol_sigma_r3/r4-like"/>
</dbReference>
<protein>
    <submittedName>
        <fullName evidence="7">Sigma-70 family RNA polymerase sigma factor</fullName>
    </submittedName>
</protein>
<dbReference type="InterPro" id="IPR014284">
    <property type="entry name" value="RNA_pol_sigma-70_dom"/>
</dbReference>
<organism evidence="7 8">
    <name type="scientific">Sediminicola arcticus</name>
    <dbReference type="NCBI Taxonomy" id="1574308"/>
    <lineage>
        <taxon>Bacteria</taxon>
        <taxon>Pseudomonadati</taxon>
        <taxon>Bacteroidota</taxon>
        <taxon>Flavobacteriia</taxon>
        <taxon>Flavobacteriales</taxon>
        <taxon>Flavobacteriaceae</taxon>
        <taxon>Sediminicola</taxon>
    </lineage>
</organism>
<keyword evidence="3" id="KW-0731">Sigma factor</keyword>
<dbReference type="PANTHER" id="PTHR43133:SF45">
    <property type="entry name" value="RNA POLYMERASE ECF-TYPE SIGMA FACTOR"/>
    <property type="match status" value="1"/>
</dbReference>
<feature type="domain" description="RNA polymerase sigma factor 70 region 4 type 2" evidence="6">
    <location>
        <begin position="104"/>
        <end position="155"/>
    </location>
</feature>
<dbReference type="SUPFAM" id="SSF88946">
    <property type="entry name" value="Sigma2 domain of RNA polymerase sigma factors"/>
    <property type="match status" value="1"/>
</dbReference>
<dbReference type="PANTHER" id="PTHR43133">
    <property type="entry name" value="RNA POLYMERASE ECF-TYPE SIGMA FACTO"/>
    <property type="match status" value="1"/>
</dbReference>
<sequence>MNKKKSQNFDAFIKEYNNVIFKVCYSYTDNREDFEDYYQEVCYQLWRSIDSFKGDSKLSSWVYRVALNVCFLQLKRKKRNIKTSNFEYIDIVDNNSNDKEESIQLLYASIRELLPAERALIILFLEDKSYKEMAEILGITVTNIGARINRTKNKLKKIIALKAD</sequence>
<evidence type="ECO:0000259" key="6">
    <source>
        <dbReference type="Pfam" id="PF08281"/>
    </source>
</evidence>
<reference evidence="7 8" key="1">
    <citation type="submission" date="2024-07" db="EMBL/GenBank/DDBJ databases">
        <title>The genome sequence of type strain Sediminicola arcticus GDMCC 1.2805.</title>
        <authorList>
            <person name="Liu Y."/>
        </authorList>
    </citation>
    <scope>NUCLEOTIDE SEQUENCE [LARGE SCALE GENOMIC DNA]</scope>
    <source>
        <strain evidence="7 8">GDMCC 1.2805</strain>
    </source>
</reference>
<evidence type="ECO:0000256" key="3">
    <source>
        <dbReference type="ARBA" id="ARBA00023082"/>
    </source>
</evidence>
<evidence type="ECO:0000313" key="7">
    <source>
        <dbReference type="EMBL" id="MET6990315.1"/>
    </source>
</evidence>
<dbReference type="Pfam" id="PF04542">
    <property type="entry name" value="Sigma70_r2"/>
    <property type="match status" value="1"/>
</dbReference>
<comment type="similarity">
    <text evidence="1">Belongs to the sigma-70 factor family. ECF subfamily.</text>
</comment>
<dbReference type="Proteomes" id="UP001549799">
    <property type="component" value="Unassembled WGS sequence"/>
</dbReference>
<keyword evidence="2" id="KW-0805">Transcription regulation</keyword>
<accession>A0ABV2SV01</accession>
<dbReference type="Gene3D" id="1.10.1740.10">
    <property type="match status" value="1"/>
</dbReference>
<dbReference type="NCBIfam" id="TIGR02937">
    <property type="entry name" value="sigma70-ECF"/>
    <property type="match status" value="1"/>
</dbReference>
<dbReference type="InterPro" id="IPR039425">
    <property type="entry name" value="RNA_pol_sigma-70-like"/>
</dbReference>
<comment type="caution">
    <text evidence="7">The sequence shown here is derived from an EMBL/GenBank/DDBJ whole genome shotgun (WGS) entry which is preliminary data.</text>
</comment>
<feature type="domain" description="RNA polymerase sigma-70 region 2" evidence="5">
    <location>
        <begin position="13"/>
        <end position="79"/>
    </location>
</feature>
<dbReference type="InterPro" id="IPR007627">
    <property type="entry name" value="RNA_pol_sigma70_r2"/>
</dbReference>
<evidence type="ECO:0000256" key="2">
    <source>
        <dbReference type="ARBA" id="ARBA00023015"/>
    </source>
</evidence>
<keyword evidence="8" id="KW-1185">Reference proteome</keyword>
<evidence type="ECO:0000313" key="8">
    <source>
        <dbReference type="Proteomes" id="UP001549799"/>
    </source>
</evidence>
<evidence type="ECO:0000256" key="1">
    <source>
        <dbReference type="ARBA" id="ARBA00010641"/>
    </source>
</evidence>
<dbReference type="InterPro" id="IPR013249">
    <property type="entry name" value="RNA_pol_sigma70_r4_t2"/>
</dbReference>
<gene>
    <name evidence="7" type="ORF">ABXZ36_06615</name>
</gene>
<proteinExistence type="inferred from homology"/>
<dbReference type="Gene3D" id="1.10.10.10">
    <property type="entry name" value="Winged helix-like DNA-binding domain superfamily/Winged helix DNA-binding domain"/>
    <property type="match status" value="1"/>
</dbReference>
<keyword evidence="4" id="KW-0804">Transcription</keyword>
<dbReference type="InterPro" id="IPR036388">
    <property type="entry name" value="WH-like_DNA-bd_sf"/>
</dbReference>
<dbReference type="InterPro" id="IPR013325">
    <property type="entry name" value="RNA_pol_sigma_r2"/>
</dbReference>